<keyword evidence="1 2" id="KW-0129">CBS domain</keyword>
<accession>A0A0C2D136</accession>
<dbReference type="InterPro" id="IPR000644">
    <property type="entry name" value="CBS_dom"/>
</dbReference>
<dbReference type="CDD" id="cd04622">
    <property type="entry name" value="CBS_pair_HRP1_like"/>
    <property type="match status" value="1"/>
</dbReference>
<dbReference type="AlphaFoldDB" id="A0A0C2D136"/>
<comment type="caution">
    <text evidence="4">The sequence shown here is derived from an EMBL/GenBank/DDBJ whole genome shotgun (WGS) entry which is preliminary data.</text>
</comment>
<dbReference type="PANTHER" id="PTHR43080:SF2">
    <property type="entry name" value="CBS DOMAIN-CONTAINING PROTEIN"/>
    <property type="match status" value="1"/>
</dbReference>
<evidence type="ECO:0000256" key="2">
    <source>
        <dbReference type="PROSITE-ProRule" id="PRU00703"/>
    </source>
</evidence>
<dbReference type="InterPro" id="IPR051257">
    <property type="entry name" value="Diverse_CBS-Domain"/>
</dbReference>
<dbReference type="Proteomes" id="UP000031599">
    <property type="component" value="Unassembled WGS sequence"/>
</dbReference>
<organism evidence="4 5">
    <name type="scientific">Enhygromyxa salina</name>
    <dbReference type="NCBI Taxonomy" id="215803"/>
    <lineage>
        <taxon>Bacteria</taxon>
        <taxon>Pseudomonadati</taxon>
        <taxon>Myxococcota</taxon>
        <taxon>Polyangia</taxon>
        <taxon>Nannocystales</taxon>
        <taxon>Nannocystaceae</taxon>
        <taxon>Enhygromyxa</taxon>
    </lineage>
</organism>
<name>A0A0C2D136_9BACT</name>
<evidence type="ECO:0000256" key="1">
    <source>
        <dbReference type="ARBA" id="ARBA00023122"/>
    </source>
</evidence>
<dbReference type="PROSITE" id="PS51371">
    <property type="entry name" value="CBS"/>
    <property type="match status" value="2"/>
</dbReference>
<dbReference type="Gene3D" id="3.10.580.10">
    <property type="entry name" value="CBS-domain"/>
    <property type="match status" value="1"/>
</dbReference>
<protein>
    <submittedName>
        <fullName evidence="4">CBS domain protein</fullName>
    </submittedName>
</protein>
<gene>
    <name evidence="4" type="ORF">DB30_07512</name>
</gene>
<proteinExistence type="predicted"/>
<evidence type="ECO:0000259" key="3">
    <source>
        <dbReference type="PROSITE" id="PS51371"/>
    </source>
</evidence>
<evidence type="ECO:0000313" key="5">
    <source>
        <dbReference type="Proteomes" id="UP000031599"/>
    </source>
</evidence>
<dbReference type="InterPro" id="IPR046342">
    <property type="entry name" value="CBS_dom_sf"/>
</dbReference>
<dbReference type="EMBL" id="JMCC02000087">
    <property type="protein sequence ID" value="KIG13857.1"/>
    <property type="molecule type" value="Genomic_DNA"/>
</dbReference>
<dbReference type="SUPFAM" id="SSF54631">
    <property type="entry name" value="CBS-domain pair"/>
    <property type="match status" value="1"/>
</dbReference>
<reference evidence="4 5" key="1">
    <citation type="submission" date="2014-12" db="EMBL/GenBank/DDBJ databases">
        <title>Genome assembly of Enhygromyxa salina DSM 15201.</title>
        <authorList>
            <person name="Sharma G."/>
            <person name="Subramanian S."/>
        </authorList>
    </citation>
    <scope>NUCLEOTIDE SEQUENCE [LARGE SCALE GENOMIC DNA]</scope>
    <source>
        <strain evidence="4 5">DSM 15201</strain>
    </source>
</reference>
<dbReference type="PANTHER" id="PTHR43080">
    <property type="entry name" value="CBS DOMAIN-CONTAINING PROTEIN CBSX3, MITOCHONDRIAL"/>
    <property type="match status" value="1"/>
</dbReference>
<sequence>MAAVMTRDPLTLPSSASLTQAAGAMRDNDIGSILVVDGDAKLAGIVTDRDIIVRAIADGQDPNKVPVSRIVSKPKTTLSPNDSLDRAVELMGSNSIRRIPVVDDGRVVGIVSLGDLAAIRDPKSVLGQISTAPASH</sequence>
<evidence type="ECO:0000313" key="4">
    <source>
        <dbReference type="EMBL" id="KIG13857.1"/>
    </source>
</evidence>
<feature type="domain" description="CBS" evidence="3">
    <location>
        <begin position="71"/>
        <end position="129"/>
    </location>
</feature>
<dbReference type="SMART" id="SM00116">
    <property type="entry name" value="CBS"/>
    <property type="match status" value="2"/>
</dbReference>
<dbReference type="Pfam" id="PF00571">
    <property type="entry name" value="CBS"/>
    <property type="match status" value="2"/>
</dbReference>
<feature type="domain" description="CBS" evidence="3">
    <location>
        <begin position="5"/>
        <end position="62"/>
    </location>
</feature>